<accession>A0A1F5Z982</accession>
<protein>
    <submittedName>
        <fullName evidence="1">Uncharacterized protein</fullName>
    </submittedName>
</protein>
<evidence type="ECO:0000313" key="2">
    <source>
        <dbReference type="Proteomes" id="UP000176854"/>
    </source>
</evidence>
<name>A0A1F5Z982_9BACT</name>
<proteinExistence type="predicted"/>
<dbReference type="AlphaFoldDB" id="A0A1F5Z982"/>
<gene>
    <name evidence="1" type="ORF">A2154_00210</name>
</gene>
<evidence type="ECO:0000313" key="1">
    <source>
        <dbReference type="EMBL" id="OGG09000.1"/>
    </source>
</evidence>
<reference evidence="1 2" key="1">
    <citation type="journal article" date="2016" name="Nat. Commun.">
        <title>Thousands of microbial genomes shed light on interconnected biogeochemical processes in an aquifer system.</title>
        <authorList>
            <person name="Anantharaman K."/>
            <person name="Brown C.T."/>
            <person name="Hug L.A."/>
            <person name="Sharon I."/>
            <person name="Castelle C.J."/>
            <person name="Probst A.J."/>
            <person name="Thomas B.C."/>
            <person name="Singh A."/>
            <person name="Wilkins M.J."/>
            <person name="Karaoz U."/>
            <person name="Brodie E.L."/>
            <person name="Williams K.H."/>
            <person name="Hubbard S.S."/>
            <person name="Banfield J.F."/>
        </authorList>
    </citation>
    <scope>NUCLEOTIDE SEQUENCE [LARGE SCALE GENOMIC DNA]</scope>
</reference>
<sequence length="114" mass="13691">MIDQFREKYISTETHKRSNNIIYSGCRKFIYRRIKIVTAANPKIRERRTLFVGERTRKKTAINNIKKNPKTTARFSGYIVFTVKPIRLRQKNPANRLIKLTSYFLSRMRILYAY</sequence>
<organism evidence="1 2">
    <name type="scientific">Candidatus Gottesmanbacteria bacterium RBG_16_43_7</name>
    <dbReference type="NCBI Taxonomy" id="1798373"/>
    <lineage>
        <taxon>Bacteria</taxon>
        <taxon>Candidatus Gottesmaniibacteriota</taxon>
    </lineage>
</organism>
<dbReference type="STRING" id="1798373.A2154_00210"/>
<dbReference type="EMBL" id="MFJC01000031">
    <property type="protein sequence ID" value="OGG09000.1"/>
    <property type="molecule type" value="Genomic_DNA"/>
</dbReference>
<dbReference type="Proteomes" id="UP000176854">
    <property type="component" value="Unassembled WGS sequence"/>
</dbReference>
<comment type="caution">
    <text evidence="1">The sequence shown here is derived from an EMBL/GenBank/DDBJ whole genome shotgun (WGS) entry which is preliminary data.</text>
</comment>